<dbReference type="Proteomes" id="UP001354989">
    <property type="component" value="Chromosome"/>
</dbReference>
<protein>
    <recommendedName>
        <fullName evidence="5">DUF349 domain-containing protein</fullName>
    </recommendedName>
</protein>
<sequence>MDNDKLFEQSSDTEQENINTTEEAVEKQEVVAELPPVNEEDFVGLDKSELVNRLKEVKDSQNFRYNDEFLKAIAPHFNALRKSERKEALAKYLEEGGEADGFEFHGDEFDREFDAIFTTLRERKQKYYANLESSRNENTAKKKLLLKQLRDIVKADEDEKSIEAVRAIQAEWKKVGQVNIAENEDLWANYKALLDQYYDRRGIFFELKDLDRRKNLTKKQDLCAKAEALTAIEIVEAVRVLNELHEEYKNIGPIPREEQDAVWDRFKAASDAVYDRRKVYTDEIRKEQEANLVLKKAVIEKVKPFIEFNSGRITEWNQETKKLQELQKEWDGIGHVPREDAKEINKTFWGLFKAFFNNKGQFFKNLEEERGQNLKLKQALVEKAEGLKDSEDIDSTANELKRLQQEWRKIGPVPEKFKDSVFNEFKAACDHFFNRKRQKNEVVEQEFKANLEQKLALCDQLTALAAEKPTSLEPLQEIQAKFEAIGFVPRSDINSIQQKWAESNAAYLEAVEGIDEKEKQRMVLQAKYQRLKSGNDRNAAHKAEQDLRKQIQGLEDEINTWNSNLGFFARSKNAEALRAEYDKKIEEAQQKVKALRAELRILQQA</sequence>
<reference evidence="3 4" key="1">
    <citation type="submission" date="2021-12" db="EMBL/GenBank/DDBJ databases">
        <title>Genome sequencing of bacteria with rrn-lacking chromosome and rrn-plasmid.</title>
        <authorList>
            <person name="Anda M."/>
            <person name="Iwasaki W."/>
        </authorList>
    </citation>
    <scope>NUCLEOTIDE SEQUENCE [LARGE SCALE GENOMIC DNA]</scope>
    <source>
        <strain evidence="3 4">NBRC 101262</strain>
    </source>
</reference>
<evidence type="ECO:0000313" key="3">
    <source>
        <dbReference type="EMBL" id="BDC99288.1"/>
    </source>
</evidence>
<evidence type="ECO:0000256" key="2">
    <source>
        <dbReference type="SAM" id="MobiDB-lite"/>
    </source>
</evidence>
<evidence type="ECO:0008006" key="5">
    <source>
        <dbReference type="Google" id="ProtNLM"/>
    </source>
</evidence>
<feature type="coiled-coil region" evidence="1">
    <location>
        <begin position="514"/>
        <end position="605"/>
    </location>
</feature>
<dbReference type="EMBL" id="AP025292">
    <property type="protein sequence ID" value="BDC99288.1"/>
    <property type="molecule type" value="Genomic_DNA"/>
</dbReference>
<name>A0ABN6L901_9BACT</name>
<keyword evidence="1" id="KW-0175">Coiled coil</keyword>
<dbReference type="Pfam" id="PF03993">
    <property type="entry name" value="DUF349"/>
    <property type="match status" value="5"/>
</dbReference>
<gene>
    <name evidence="3" type="ORF">PEPS_15690</name>
</gene>
<keyword evidence="4" id="KW-1185">Reference proteome</keyword>
<dbReference type="InterPro" id="IPR007139">
    <property type="entry name" value="DUF349"/>
</dbReference>
<evidence type="ECO:0000313" key="4">
    <source>
        <dbReference type="Proteomes" id="UP001354989"/>
    </source>
</evidence>
<feature type="region of interest" description="Disordered" evidence="2">
    <location>
        <begin position="1"/>
        <end position="28"/>
    </location>
</feature>
<evidence type="ECO:0000256" key="1">
    <source>
        <dbReference type="SAM" id="Coils"/>
    </source>
</evidence>
<organism evidence="3 4">
    <name type="scientific">Persicobacter psychrovividus</name>
    <dbReference type="NCBI Taxonomy" id="387638"/>
    <lineage>
        <taxon>Bacteria</taxon>
        <taxon>Pseudomonadati</taxon>
        <taxon>Bacteroidota</taxon>
        <taxon>Cytophagia</taxon>
        <taxon>Cytophagales</taxon>
        <taxon>Persicobacteraceae</taxon>
        <taxon>Persicobacter</taxon>
    </lineage>
</organism>
<accession>A0ABN6L901</accession>
<proteinExistence type="predicted"/>
<dbReference type="RefSeq" id="WP_338396709.1">
    <property type="nucleotide sequence ID" value="NZ_AP025292.1"/>
</dbReference>
<feature type="compositionally biased region" description="Polar residues" evidence="2">
    <location>
        <begin position="8"/>
        <end position="21"/>
    </location>
</feature>